<name>A0ABN2E512_9ACTN</name>
<keyword evidence="2" id="KW-1185">Reference proteome</keyword>
<dbReference type="InterPro" id="IPR036086">
    <property type="entry name" value="ParB/Sulfiredoxin_sf"/>
</dbReference>
<sequence>MTDAPPPTTAATRRPFPLPIPPELTAYILDFHWSLDRLHALDLPVVELPVADLAHHLDLPFWAYDGPFHVTPRQVAADPATYHAQYERTLAADLSHPIDVVRRPDNRVTILDGIHRLLRAALEDRRTITARVLPWSALDDIAVRE</sequence>
<evidence type="ECO:0000313" key="1">
    <source>
        <dbReference type="EMBL" id="GAA1593827.1"/>
    </source>
</evidence>
<protein>
    <recommendedName>
        <fullName evidence="3">ParB-like nuclease family protein</fullName>
    </recommendedName>
</protein>
<proteinExistence type="predicted"/>
<evidence type="ECO:0008006" key="3">
    <source>
        <dbReference type="Google" id="ProtNLM"/>
    </source>
</evidence>
<dbReference type="EMBL" id="BAAAND010000007">
    <property type="protein sequence ID" value="GAA1593827.1"/>
    <property type="molecule type" value="Genomic_DNA"/>
</dbReference>
<gene>
    <name evidence="1" type="ORF">GCM10009742_45750</name>
</gene>
<accession>A0ABN2E512</accession>
<organism evidence="1 2">
    <name type="scientific">Kribbella karoonensis</name>
    <dbReference type="NCBI Taxonomy" id="324851"/>
    <lineage>
        <taxon>Bacteria</taxon>
        <taxon>Bacillati</taxon>
        <taxon>Actinomycetota</taxon>
        <taxon>Actinomycetes</taxon>
        <taxon>Propionibacteriales</taxon>
        <taxon>Kribbellaceae</taxon>
        <taxon>Kribbella</taxon>
    </lineage>
</organism>
<reference evidence="1 2" key="1">
    <citation type="journal article" date="2019" name="Int. J. Syst. Evol. Microbiol.">
        <title>The Global Catalogue of Microorganisms (GCM) 10K type strain sequencing project: providing services to taxonomists for standard genome sequencing and annotation.</title>
        <authorList>
            <consortium name="The Broad Institute Genomics Platform"/>
            <consortium name="The Broad Institute Genome Sequencing Center for Infectious Disease"/>
            <person name="Wu L."/>
            <person name="Ma J."/>
        </authorList>
    </citation>
    <scope>NUCLEOTIDE SEQUENCE [LARGE SCALE GENOMIC DNA]</scope>
    <source>
        <strain evidence="1 2">JCM 14304</strain>
    </source>
</reference>
<dbReference type="Proteomes" id="UP001500190">
    <property type="component" value="Unassembled WGS sequence"/>
</dbReference>
<comment type="caution">
    <text evidence="1">The sequence shown here is derived from an EMBL/GenBank/DDBJ whole genome shotgun (WGS) entry which is preliminary data.</text>
</comment>
<dbReference type="RefSeq" id="WP_344194545.1">
    <property type="nucleotide sequence ID" value="NZ_BAAAND010000007.1"/>
</dbReference>
<evidence type="ECO:0000313" key="2">
    <source>
        <dbReference type="Proteomes" id="UP001500190"/>
    </source>
</evidence>
<dbReference type="SUPFAM" id="SSF110849">
    <property type="entry name" value="ParB/Sulfiredoxin"/>
    <property type="match status" value="1"/>
</dbReference>